<reference evidence="1" key="1">
    <citation type="submission" date="2020-08" db="EMBL/GenBank/DDBJ databases">
        <title>Multicomponent nature underlies the extraordinary mechanical properties of spider dragline silk.</title>
        <authorList>
            <person name="Kono N."/>
            <person name="Nakamura H."/>
            <person name="Mori M."/>
            <person name="Yoshida Y."/>
            <person name="Ohtoshi R."/>
            <person name="Malay A.D."/>
            <person name="Moran D.A.P."/>
            <person name="Tomita M."/>
            <person name="Numata K."/>
            <person name="Arakawa K."/>
        </authorList>
    </citation>
    <scope>NUCLEOTIDE SEQUENCE</scope>
</reference>
<proteinExistence type="predicted"/>
<gene>
    <name evidence="1" type="ORF">TNIN_214891</name>
</gene>
<dbReference type="PANTHER" id="PTHR47331">
    <property type="entry name" value="PHD-TYPE DOMAIN-CONTAINING PROTEIN"/>
    <property type="match status" value="1"/>
</dbReference>
<comment type="caution">
    <text evidence="1">The sequence shown here is derived from an EMBL/GenBank/DDBJ whole genome shotgun (WGS) entry which is preliminary data.</text>
</comment>
<name>A0A8X6WXB0_9ARAC</name>
<dbReference type="PANTHER" id="PTHR47331:SF1">
    <property type="entry name" value="GAG-LIKE PROTEIN"/>
    <property type="match status" value="1"/>
</dbReference>
<evidence type="ECO:0000313" key="2">
    <source>
        <dbReference type="Proteomes" id="UP000886998"/>
    </source>
</evidence>
<dbReference type="Proteomes" id="UP000886998">
    <property type="component" value="Unassembled WGS sequence"/>
</dbReference>
<sequence>MNPIEKIKNKRTPIRSAVTKLITKIQNYIESNCDDVDNILELQDQLIEKELSLKQLNSEMEHLIVDDSEFNAEINASEEYSEKIVSIKYKIKSYIKRREGNLNVPSSTQRKEIVQRHNMCLNCLSDQHTISKCKSKHSCSVCGFRHNTLLHRQKGESANAPLIYSASPLQGQELNPNAEEFHNSQENTAASLSCTSRSKTVILPTAVIWVLNHSTGSCIQARAVEYRYARFRKPFRGSTKQS</sequence>
<dbReference type="EMBL" id="BMAV01002985">
    <property type="protein sequence ID" value="GFY42297.1"/>
    <property type="molecule type" value="Genomic_DNA"/>
</dbReference>
<accession>A0A8X6WXB0</accession>
<keyword evidence="2" id="KW-1185">Reference proteome</keyword>
<protein>
    <submittedName>
        <fullName evidence="1">Uncharacterized protein</fullName>
    </submittedName>
</protein>
<dbReference type="AlphaFoldDB" id="A0A8X6WXB0"/>
<evidence type="ECO:0000313" key="1">
    <source>
        <dbReference type="EMBL" id="GFY42297.1"/>
    </source>
</evidence>
<organism evidence="1 2">
    <name type="scientific">Trichonephila inaurata madagascariensis</name>
    <dbReference type="NCBI Taxonomy" id="2747483"/>
    <lineage>
        <taxon>Eukaryota</taxon>
        <taxon>Metazoa</taxon>
        <taxon>Ecdysozoa</taxon>
        <taxon>Arthropoda</taxon>
        <taxon>Chelicerata</taxon>
        <taxon>Arachnida</taxon>
        <taxon>Araneae</taxon>
        <taxon>Araneomorphae</taxon>
        <taxon>Entelegynae</taxon>
        <taxon>Araneoidea</taxon>
        <taxon>Nephilidae</taxon>
        <taxon>Trichonephila</taxon>
        <taxon>Trichonephila inaurata</taxon>
    </lineage>
</organism>